<dbReference type="RefSeq" id="WP_095073151.1">
    <property type="nucleotide sequence ID" value="NZ_LT899436.1"/>
</dbReference>
<dbReference type="SUPFAM" id="SSF58113">
    <property type="entry name" value="Apolipoprotein A-I"/>
    <property type="match status" value="1"/>
</dbReference>
<feature type="transmembrane region" description="Helical" evidence="2">
    <location>
        <begin position="562"/>
        <end position="580"/>
    </location>
</feature>
<dbReference type="Gene3D" id="1.20.120.20">
    <property type="entry name" value="Apolipoprotein"/>
    <property type="match status" value="1"/>
</dbReference>
<keyword evidence="2" id="KW-0812">Transmembrane</keyword>
<keyword evidence="2" id="KW-1133">Transmembrane helix</keyword>
<sequence length="806" mass="89499">MEELIKVFKNLTSTIGDLDKGINNASKNTVTYQEHLDDLKSGFDDIQKAVEKTSDAFKPLGEAISKTIEPHVKKAKDSFGKLAESANKRYEEATKRITDFSSRVNEKYEKVLKSINSRTQVIFSKIQNRFSDLSKITKPYIDDFKENLITFARVANKNFNVVAKSVENLGNKIKSSFRKAYTIIDFRTQKVSKYIQEKFSILSNKLKPHIDKIKNGLNTIADTAKKKYNLASKTIIDFASKVNKKYVETLTKVQKRINSFTKFLPSKSQIQDIVETFGSGIKKIANSSVNIIKKGLGDLGNAAKSRLNSVSNLLKTAAINLVILSEKTSKKLQLLGNALKTVGGRLVSLANKALGAAKKAASAVKKVLQSPFKLIKTVVEKYGKFKEKYEAFQKKYAVPSLNFKGVKGKLKSAYDSVSKFVKKFGDKKKLDNLNKLYKKEFSRITSVFKPVANKLIDFATEFVKGFKTISKAAEPIISMIVNLAGTIGGFLRAMFGLKEGTSAAAGAISIFKKVLDFLVTPISYIALGLNTLFEVLKPAAPIIGAVAGAWLIWNIIMGLSPITWIVLGIVALIAVIAVVIKYTKGWATAWQGFKDILSAVWSQLKENFSFFIDSIVYGFQKAWYNVVDFGQRAIQYVKNVGAAIKLAWDGDFSGARAKLNEKITTEAEVKLKKIEEERQQRVNDFKQKTASNALQVLNGVKKMGSLSFDSKGLKSDLKKMQKGFKFPDKAPNSSTTNNTTTQGINNITDGGKKQTHINVHFDRLIENMVIQSQNLEEGTNEMEDAVTVSLLRVLNSINHMQTNDIA</sequence>
<evidence type="ECO:0000256" key="1">
    <source>
        <dbReference type="SAM" id="MobiDB-lite"/>
    </source>
</evidence>
<dbReference type="OrthoDB" id="1219342at2"/>
<accession>A0A238UBR2</accession>
<feature type="transmembrane region" description="Helical" evidence="2">
    <location>
        <begin position="503"/>
        <end position="527"/>
    </location>
</feature>
<dbReference type="KEGG" id="tje:TJEJU_2861"/>
<evidence type="ECO:0000256" key="2">
    <source>
        <dbReference type="SAM" id="Phobius"/>
    </source>
</evidence>
<feature type="compositionally biased region" description="Low complexity" evidence="1">
    <location>
        <begin position="732"/>
        <end position="748"/>
    </location>
</feature>
<feature type="transmembrane region" description="Helical" evidence="2">
    <location>
        <begin position="476"/>
        <end position="497"/>
    </location>
</feature>
<evidence type="ECO:0000313" key="4">
    <source>
        <dbReference type="Proteomes" id="UP000215214"/>
    </source>
</evidence>
<feature type="region of interest" description="Disordered" evidence="1">
    <location>
        <begin position="723"/>
        <end position="751"/>
    </location>
</feature>
<dbReference type="AlphaFoldDB" id="A0A238UBR2"/>
<keyword evidence="4" id="KW-1185">Reference proteome</keyword>
<protein>
    <submittedName>
        <fullName evidence="3">Uncharacterized protein</fullName>
    </submittedName>
</protein>
<dbReference type="Proteomes" id="UP000215214">
    <property type="component" value="Chromosome TJEJU"/>
</dbReference>
<keyword evidence="2" id="KW-0472">Membrane</keyword>
<reference evidence="3 4" key="1">
    <citation type="submission" date="2017-07" db="EMBL/GenBank/DDBJ databases">
        <authorList>
            <person name="Sun Z.S."/>
            <person name="Albrecht U."/>
            <person name="Echele G."/>
            <person name="Lee C.C."/>
        </authorList>
    </citation>
    <scope>NUCLEOTIDE SEQUENCE [LARGE SCALE GENOMIC DNA]</scope>
    <source>
        <strain evidence="4">type strain: KCTC 22618</strain>
    </source>
</reference>
<name>A0A238UBR2_9FLAO</name>
<organism evidence="3 4">
    <name type="scientific">Tenacibaculum jejuense</name>
    <dbReference type="NCBI Taxonomy" id="584609"/>
    <lineage>
        <taxon>Bacteria</taxon>
        <taxon>Pseudomonadati</taxon>
        <taxon>Bacteroidota</taxon>
        <taxon>Flavobacteriia</taxon>
        <taxon>Flavobacteriales</taxon>
        <taxon>Flavobacteriaceae</taxon>
        <taxon>Tenacibaculum</taxon>
    </lineage>
</organism>
<proteinExistence type="predicted"/>
<evidence type="ECO:0000313" key="3">
    <source>
        <dbReference type="EMBL" id="SNR16532.1"/>
    </source>
</evidence>
<dbReference type="EMBL" id="LT899436">
    <property type="protein sequence ID" value="SNR16532.1"/>
    <property type="molecule type" value="Genomic_DNA"/>
</dbReference>
<gene>
    <name evidence="3" type="ORF">TJEJU_2861</name>
</gene>